<dbReference type="EMBL" id="NQWH01000046">
    <property type="protein sequence ID" value="PHP26267.1"/>
    <property type="molecule type" value="Genomic_DNA"/>
</dbReference>
<comment type="caution">
    <text evidence="1">The sequence shown here is derived from an EMBL/GenBank/DDBJ whole genome shotgun (WGS) entry which is preliminary data.</text>
</comment>
<dbReference type="AlphaFoldDB" id="A0A2G1MC00"/>
<keyword evidence="2" id="KW-1185">Reference proteome</keyword>
<dbReference type="Proteomes" id="UP000221860">
    <property type="component" value="Unassembled WGS sequence"/>
</dbReference>
<gene>
    <name evidence="1" type="ORF">CJ301_17310</name>
</gene>
<name>A0A2G1MC00_9RHOB</name>
<sequence length="62" mass="6999">MIFSISVRLLVTEQLCICVRITDMFELEGGMVDGKLLLQLLLDRRLHRLEAVPTVVSLSCPN</sequence>
<evidence type="ECO:0000313" key="2">
    <source>
        <dbReference type="Proteomes" id="UP000221860"/>
    </source>
</evidence>
<proteinExistence type="predicted"/>
<organism evidence="1 2">
    <name type="scientific">Limimaricola cinnabarinus</name>
    <dbReference type="NCBI Taxonomy" id="1125964"/>
    <lineage>
        <taxon>Bacteria</taxon>
        <taxon>Pseudomonadati</taxon>
        <taxon>Pseudomonadota</taxon>
        <taxon>Alphaproteobacteria</taxon>
        <taxon>Rhodobacterales</taxon>
        <taxon>Paracoccaceae</taxon>
        <taxon>Limimaricola</taxon>
    </lineage>
</organism>
<evidence type="ECO:0000313" key="1">
    <source>
        <dbReference type="EMBL" id="PHP26267.1"/>
    </source>
</evidence>
<accession>A0A2G1MC00</accession>
<protein>
    <submittedName>
        <fullName evidence="1">Uncharacterized protein</fullName>
    </submittedName>
</protein>
<reference evidence="1 2" key="1">
    <citation type="submission" date="2017-08" db="EMBL/GenBank/DDBJ databases">
        <title>Draft Genome Sequence of Loktanella cinnabarina Strain XM1, Isolated from Coastal Surface Water.</title>
        <authorList>
            <person name="Ma R."/>
            <person name="Wang J."/>
            <person name="Wang Q."/>
            <person name="Ma Z."/>
            <person name="Li J."/>
            <person name="Chen L."/>
        </authorList>
    </citation>
    <scope>NUCLEOTIDE SEQUENCE [LARGE SCALE GENOMIC DNA]</scope>
    <source>
        <strain evidence="1 2">XM1</strain>
    </source>
</reference>